<organism evidence="7 8">
    <name type="scientific">Macrophomina phaseolina (strain MS6)</name>
    <name type="common">Charcoal rot fungus</name>
    <dbReference type="NCBI Taxonomy" id="1126212"/>
    <lineage>
        <taxon>Eukaryota</taxon>
        <taxon>Fungi</taxon>
        <taxon>Dikarya</taxon>
        <taxon>Ascomycota</taxon>
        <taxon>Pezizomycotina</taxon>
        <taxon>Dothideomycetes</taxon>
        <taxon>Dothideomycetes incertae sedis</taxon>
        <taxon>Botryosphaeriales</taxon>
        <taxon>Botryosphaeriaceae</taxon>
        <taxon>Macrophomina</taxon>
    </lineage>
</organism>
<feature type="transmembrane region" description="Helical" evidence="6">
    <location>
        <begin position="370"/>
        <end position="388"/>
    </location>
</feature>
<keyword evidence="4 6" id="KW-0472">Membrane</keyword>
<feature type="transmembrane region" description="Helical" evidence="6">
    <location>
        <begin position="177"/>
        <end position="195"/>
    </location>
</feature>
<dbReference type="OrthoDB" id="3026777at2759"/>
<dbReference type="EMBL" id="AHHD01000259">
    <property type="protein sequence ID" value="EKG16935.1"/>
    <property type="molecule type" value="Genomic_DNA"/>
</dbReference>
<feature type="compositionally biased region" description="Polar residues" evidence="5">
    <location>
        <begin position="1"/>
        <end position="12"/>
    </location>
</feature>
<keyword evidence="3 6" id="KW-1133">Transmembrane helix</keyword>
<reference evidence="7 8" key="1">
    <citation type="journal article" date="2012" name="BMC Genomics">
        <title>Tools to kill: Genome of one of the most destructive plant pathogenic fungi Macrophomina phaseolina.</title>
        <authorList>
            <person name="Islam M.S."/>
            <person name="Haque M.S."/>
            <person name="Islam M.M."/>
            <person name="Emdad E.M."/>
            <person name="Halim A."/>
            <person name="Hossen Q.M.M."/>
            <person name="Hossain M.Z."/>
            <person name="Ahmed B."/>
            <person name="Rahim S."/>
            <person name="Rahman M.S."/>
            <person name="Alam M.M."/>
            <person name="Hou S."/>
            <person name="Wan X."/>
            <person name="Saito J.A."/>
            <person name="Alam M."/>
        </authorList>
    </citation>
    <scope>NUCLEOTIDE SEQUENCE [LARGE SCALE GENOMIC DNA]</scope>
    <source>
        <strain evidence="7 8">MS6</strain>
    </source>
</reference>
<dbReference type="InParanoid" id="K2SJE3"/>
<dbReference type="HOGENOM" id="CLU_017517_0_0_1"/>
<evidence type="ECO:0000256" key="3">
    <source>
        <dbReference type="ARBA" id="ARBA00022989"/>
    </source>
</evidence>
<dbReference type="Proteomes" id="UP000007129">
    <property type="component" value="Unassembled WGS sequence"/>
</dbReference>
<proteinExistence type="predicted"/>
<feature type="transmembrane region" description="Helical" evidence="6">
    <location>
        <begin position="505"/>
        <end position="527"/>
    </location>
</feature>
<evidence type="ECO:0000256" key="5">
    <source>
        <dbReference type="SAM" id="MobiDB-lite"/>
    </source>
</evidence>
<accession>K2SJE3</accession>
<feature type="transmembrane region" description="Helical" evidence="6">
    <location>
        <begin position="240"/>
        <end position="261"/>
    </location>
</feature>
<feature type="transmembrane region" description="Helical" evidence="6">
    <location>
        <begin position="84"/>
        <end position="103"/>
    </location>
</feature>
<dbReference type="InterPro" id="IPR011701">
    <property type="entry name" value="MFS"/>
</dbReference>
<comment type="subcellular location">
    <subcellularLocation>
        <location evidence="1">Membrane</location>
        <topology evidence="1">Multi-pass membrane protein</topology>
    </subcellularLocation>
</comment>
<dbReference type="InterPro" id="IPR036259">
    <property type="entry name" value="MFS_trans_sf"/>
</dbReference>
<dbReference type="Pfam" id="PF07690">
    <property type="entry name" value="MFS_1"/>
    <property type="match status" value="1"/>
</dbReference>
<feature type="region of interest" description="Disordered" evidence="5">
    <location>
        <begin position="441"/>
        <end position="466"/>
    </location>
</feature>
<dbReference type="FunCoup" id="K2SJE3">
    <property type="interactions" value="82"/>
</dbReference>
<evidence type="ECO:0000256" key="1">
    <source>
        <dbReference type="ARBA" id="ARBA00004141"/>
    </source>
</evidence>
<name>K2SJE3_MACPH</name>
<evidence type="ECO:0000313" key="8">
    <source>
        <dbReference type="Proteomes" id="UP000007129"/>
    </source>
</evidence>
<feature type="region of interest" description="Disordered" evidence="5">
    <location>
        <begin position="396"/>
        <end position="420"/>
    </location>
</feature>
<feature type="transmembrane region" description="Helical" evidence="6">
    <location>
        <begin position="215"/>
        <end position="234"/>
    </location>
</feature>
<evidence type="ECO:0000313" key="7">
    <source>
        <dbReference type="EMBL" id="EKG16935.1"/>
    </source>
</evidence>
<dbReference type="AlphaFoldDB" id="K2SJE3"/>
<dbReference type="GO" id="GO:0016020">
    <property type="term" value="C:membrane"/>
    <property type="evidence" value="ECO:0007669"/>
    <property type="project" value="UniProtKB-SubCell"/>
</dbReference>
<dbReference type="PANTHER" id="PTHR23507">
    <property type="entry name" value="ZGC:174356"/>
    <property type="match status" value="1"/>
</dbReference>
<keyword evidence="2 6" id="KW-0812">Transmembrane</keyword>
<dbReference type="VEuPathDB" id="FungiDB:MPH_05916"/>
<comment type="caution">
    <text evidence="7">The sequence shown here is derived from an EMBL/GenBank/DDBJ whole genome shotgun (WGS) entry which is preliminary data.</text>
</comment>
<dbReference type="eggNOG" id="KOG2816">
    <property type="taxonomic scope" value="Eukaryota"/>
</dbReference>
<gene>
    <name evidence="7" type="ORF">MPH_05916</name>
</gene>
<feature type="transmembrane region" description="Helical" evidence="6">
    <location>
        <begin position="326"/>
        <end position="350"/>
    </location>
</feature>
<evidence type="ECO:0000256" key="4">
    <source>
        <dbReference type="ARBA" id="ARBA00023136"/>
    </source>
</evidence>
<dbReference type="SUPFAM" id="SSF103473">
    <property type="entry name" value="MFS general substrate transporter"/>
    <property type="match status" value="1"/>
</dbReference>
<evidence type="ECO:0000256" key="6">
    <source>
        <dbReference type="SAM" id="Phobius"/>
    </source>
</evidence>
<sequence length="530" mass="56330">MAAPGPTNNTITKPRVGSPGSGLDDTTRRSLESDAIELEADPFLPGARDDNELLYDGYIDDSGGAAAQSHHSSSSSPGRKKPRVIWLTLFFVTYSLAFGIALVPRINLVVSLICRQTPLLDPDAPPVVVGGFNPQCQVDAVSAHTAMVQSAGNVVSGVLSMGMSAWLSALSDRVGRVKIVAGSFAVAMAMASAYISDCVDEEKRNVEVGRIHGSMFIGIAAGPAISSAIIAGTQEQSPLLVFYIGLAMRAVAIIYLLTCVAESLPSARKGFRSAFIPSATRWQQITKPTRGINAILIKLSKLNPVKWLDRLVPPGSPNSRARRRNVILLIGIDIICYAGALSTSDVLILYPQVVFKWGNVENNMFMSVVNGFRAIVSTLGIPVLIFLFQRRTPKSNTSLEPTPDNYTNQTEPASANLTTPTTLLDPSAFPELDALASPITPTTHTTTTPFLNRTDEPPRTNTSASHPLSAANLLVDPLDRTLILTALLFDIFGYVGYAASPNGILFTLCGAAAAFGAVGLSTSEAALTNF</sequence>
<evidence type="ECO:0000256" key="2">
    <source>
        <dbReference type="ARBA" id="ARBA00022692"/>
    </source>
</evidence>
<protein>
    <submittedName>
        <fullName evidence="7">Major facilitator superfamily domain general substrate transporter</fullName>
    </submittedName>
</protein>
<feature type="region of interest" description="Disordered" evidence="5">
    <location>
        <begin position="1"/>
        <end position="47"/>
    </location>
</feature>
<dbReference type="PANTHER" id="PTHR23507:SF40">
    <property type="entry name" value="TETRACYCLINE-EFFLUX TRANSPORTER"/>
    <property type="match status" value="1"/>
</dbReference>
<dbReference type="GO" id="GO:0022857">
    <property type="term" value="F:transmembrane transporter activity"/>
    <property type="evidence" value="ECO:0007669"/>
    <property type="project" value="InterPro"/>
</dbReference>
<dbReference type="Gene3D" id="1.20.1250.20">
    <property type="entry name" value="MFS general substrate transporter like domains"/>
    <property type="match status" value="1"/>
</dbReference>